<dbReference type="Pfam" id="PF03767">
    <property type="entry name" value="Acid_phosphat_B"/>
    <property type="match status" value="1"/>
</dbReference>
<dbReference type="PANTHER" id="PTHR31284:SF10">
    <property type="entry name" value="ACID PHOSPHATASE-LIKE PROTEIN"/>
    <property type="match status" value="1"/>
</dbReference>
<dbReference type="OrthoDB" id="59415at2759"/>
<dbReference type="HOGENOM" id="CLU_053338_4_0_1"/>
<accession>D8QYJ0</accession>
<dbReference type="eggNOG" id="ENOG502QU6T">
    <property type="taxonomic scope" value="Eukaryota"/>
</dbReference>
<dbReference type="Proteomes" id="UP000001514">
    <property type="component" value="Unassembled WGS sequence"/>
</dbReference>
<dbReference type="InParanoid" id="D8QYJ0"/>
<dbReference type="InterPro" id="IPR023214">
    <property type="entry name" value="HAD_sf"/>
</dbReference>
<dbReference type="InterPro" id="IPR005519">
    <property type="entry name" value="Acid_phosphat_B-like"/>
</dbReference>
<dbReference type="Gramene" id="EFJ35620">
    <property type="protein sequence ID" value="EFJ35620"/>
    <property type="gene ID" value="SELMODRAFT_80522"/>
</dbReference>
<reference evidence="1 2" key="1">
    <citation type="journal article" date="2011" name="Science">
        <title>The Selaginella genome identifies genetic changes associated with the evolution of vascular plants.</title>
        <authorList>
            <person name="Banks J.A."/>
            <person name="Nishiyama T."/>
            <person name="Hasebe M."/>
            <person name="Bowman J.L."/>
            <person name="Gribskov M."/>
            <person name="dePamphilis C."/>
            <person name="Albert V.A."/>
            <person name="Aono N."/>
            <person name="Aoyama T."/>
            <person name="Ambrose B.A."/>
            <person name="Ashton N.W."/>
            <person name="Axtell M.J."/>
            <person name="Barker E."/>
            <person name="Barker M.S."/>
            <person name="Bennetzen J.L."/>
            <person name="Bonawitz N.D."/>
            <person name="Chapple C."/>
            <person name="Cheng C."/>
            <person name="Correa L.G."/>
            <person name="Dacre M."/>
            <person name="DeBarry J."/>
            <person name="Dreyer I."/>
            <person name="Elias M."/>
            <person name="Engstrom E.M."/>
            <person name="Estelle M."/>
            <person name="Feng L."/>
            <person name="Finet C."/>
            <person name="Floyd S.K."/>
            <person name="Frommer W.B."/>
            <person name="Fujita T."/>
            <person name="Gramzow L."/>
            <person name="Gutensohn M."/>
            <person name="Harholt J."/>
            <person name="Hattori M."/>
            <person name="Heyl A."/>
            <person name="Hirai T."/>
            <person name="Hiwatashi Y."/>
            <person name="Ishikawa M."/>
            <person name="Iwata M."/>
            <person name="Karol K.G."/>
            <person name="Koehler B."/>
            <person name="Kolukisaoglu U."/>
            <person name="Kubo M."/>
            <person name="Kurata T."/>
            <person name="Lalonde S."/>
            <person name="Li K."/>
            <person name="Li Y."/>
            <person name="Litt A."/>
            <person name="Lyons E."/>
            <person name="Manning G."/>
            <person name="Maruyama T."/>
            <person name="Michael T.P."/>
            <person name="Mikami K."/>
            <person name="Miyazaki S."/>
            <person name="Morinaga S."/>
            <person name="Murata T."/>
            <person name="Mueller-Roeber B."/>
            <person name="Nelson D.R."/>
            <person name="Obara M."/>
            <person name="Oguri Y."/>
            <person name="Olmstead R.G."/>
            <person name="Onodera N."/>
            <person name="Petersen B.L."/>
            <person name="Pils B."/>
            <person name="Prigge M."/>
            <person name="Rensing S.A."/>
            <person name="Riano-Pachon D.M."/>
            <person name="Roberts A.W."/>
            <person name="Sato Y."/>
            <person name="Scheller H.V."/>
            <person name="Schulz B."/>
            <person name="Schulz C."/>
            <person name="Shakirov E.V."/>
            <person name="Shibagaki N."/>
            <person name="Shinohara N."/>
            <person name="Shippen D.E."/>
            <person name="Soerensen I."/>
            <person name="Sotooka R."/>
            <person name="Sugimoto N."/>
            <person name="Sugita M."/>
            <person name="Sumikawa N."/>
            <person name="Tanurdzic M."/>
            <person name="Theissen G."/>
            <person name="Ulvskov P."/>
            <person name="Wakazuki S."/>
            <person name="Weng J.K."/>
            <person name="Willats W.W."/>
            <person name="Wipf D."/>
            <person name="Wolf P.G."/>
            <person name="Yang L."/>
            <person name="Zimmer A.D."/>
            <person name="Zhu Q."/>
            <person name="Mitros T."/>
            <person name="Hellsten U."/>
            <person name="Loque D."/>
            <person name="Otillar R."/>
            <person name="Salamov A."/>
            <person name="Schmutz J."/>
            <person name="Shapiro H."/>
            <person name="Lindquist E."/>
            <person name="Lucas S."/>
            <person name="Rokhsar D."/>
            <person name="Grigoriev I.V."/>
        </authorList>
    </citation>
    <scope>NUCLEOTIDE SEQUENCE [LARGE SCALE GENOMIC DNA]</scope>
</reference>
<gene>
    <name evidence="1" type="ORF">SELMODRAFT_80522</name>
</gene>
<dbReference type="KEGG" id="smo:SELMODRAFT_80522"/>
<name>D8QYJ0_SELML</name>
<dbReference type="PANTHER" id="PTHR31284">
    <property type="entry name" value="ACID PHOSPHATASE-LIKE PROTEIN"/>
    <property type="match status" value="1"/>
</dbReference>
<sequence length="181" mass="20998">MILASTFSHCFDLPPRLPGESVHDYCQSFHLNAEAGNILDWTLPVECVAYVRRYTTGPRYFEDMSFVAYQATRFSQSISVRGHGRDSWVFEVDETLLSNAAYFAKHNYGASLFNQTDFNIWVAQGKATAIVSMRTLYWKLIDAHWTVYLMSQRRTESQRAVTEKNLRDAGYKGWKKLFLQR</sequence>
<protein>
    <submittedName>
        <fullName evidence="1">Uncharacterized protein</fullName>
    </submittedName>
</protein>
<dbReference type="EMBL" id="GL377568">
    <property type="protein sequence ID" value="EFJ35620.1"/>
    <property type="molecule type" value="Genomic_DNA"/>
</dbReference>
<proteinExistence type="predicted"/>
<keyword evidence="2" id="KW-1185">Reference proteome</keyword>
<dbReference type="AlphaFoldDB" id="D8QYJ0"/>
<evidence type="ECO:0000313" key="1">
    <source>
        <dbReference type="EMBL" id="EFJ35620.1"/>
    </source>
</evidence>
<dbReference type="Gene3D" id="3.40.50.1000">
    <property type="entry name" value="HAD superfamily/HAD-like"/>
    <property type="match status" value="1"/>
</dbReference>
<evidence type="ECO:0000313" key="2">
    <source>
        <dbReference type="Proteomes" id="UP000001514"/>
    </source>
</evidence>
<organism evidence="2">
    <name type="scientific">Selaginella moellendorffii</name>
    <name type="common">Spikemoss</name>
    <dbReference type="NCBI Taxonomy" id="88036"/>
    <lineage>
        <taxon>Eukaryota</taxon>
        <taxon>Viridiplantae</taxon>
        <taxon>Streptophyta</taxon>
        <taxon>Embryophyta</taxon>
        <taxon>Tracheophyta</taxon>
        <taxon>Lycopodiopsida</taxon>
        <taxon>Selaginellales</taxon>
        <taxon>Selaginellaceae</taxon>
        <taxon>Selaginella</taxon>
    </lineage>
</organism>